<dbReference type="GO" id="GO:0098609">
    <property type="term" value="P:cell-cell adhesion"/>
    <property type="evidence" value="ECO:0007669"/>
    <property type="project" value="TreeGrafter"/>
</dbReference>
<dbReference type="STRING" id="137246.A0A401RN07"/>
<evidence type="ECO:0000256" key="4">
    <source>
        <dbReference type="ARBA" id="ARBA00022729"/>
    </source>
</evidence>
<dbReference type="PRINTS" id="PR01185">
    <property type="entry name" value="INTEGRINA"/>
</dbReference>
<dbReference type="Pfam" id="PF20805">
    <property type="entry name" value="Integrin_A_Ig_2"/>
    <property type="match status" value="1"/>
</dbReference>
<feature type="repeat" description="FG-GAP" evidence="12">
    <location>
        <begin position="289"/>
        <end position="348"/>
    </location>
</feature>
<dbReference type="GO" id="GO:0007160">
    <property type="term" value="P:cell-matrix adhesion"/>
    <property type="evidence" value="ECO:0007669"/>
    <property type="project" value="TreeGrafter"/>
</dbReference>
<dbReference type="AlphaFoldDB" id="A0A401RN07"/>
<evidence type="ECO:0000259" key="14">
    <source>
        <dbReference type="Pfam" id="PF08441"/>
    </source>
</evidence>
<evidence type="ECO:0000256" key="2">
    <source>
        <dbReference type="ARBA" id="ARBA00008054"/>
    </source>
</evidence>
<dbReference type="SMART" id="SM00191">
    <property type="entry name" value="Int_alpha"/>
    <property type="match status" value="5"/>
</dbReference>
<dbReference type="Pfam" id="PF08441">
    <property type="entry name" value="Integrin_A_Ig_1"/>
    <property type="match status" value="1"/>
</dbReference>
<dbReference type="Gene3D" id="1.20.5.930">
    <property type="entry name" value="Bicelle-embedded integrin alpha(iib) transmembrane segment"/>
    <property type="match status" value="1"/>
</dbReference>
<dbReference type="Gene3D" id="2.60.40.1530">
    <property type="entry name" value="ntegrin, alpha v. Chain A, domain 4"/>
    <property type="match status" value="1"/>
</dbReference>
<evidence type="ECO:0000256" key="6">
    <source>
        <dbReference type="ARBA" id="ARBA00022889"/>
    </source>
</evidence>
<dbReference type="EMBL" id="BEZZ01000001">
    <property type="protein sequence ID" value="GCC19543.1"/>
    <property type="molecule type" value="Genomic_DNA"/>
</dbReference>
<evidence type="ECO:0000256" key="3">
    <source>
        <dbReference type="ARBA" id="ARBA00022692"/>
    </source>
</evidence>
<gene>
    <name evidence="17" type="ORF">chiPu_0000060</name>
</gene>
<dbReference type="InterPro" id="IPR028994">
    <property type="entry name" value="Integrin_alpha_N"/>
</dbReference>
<evidence type="ECO:0000259" key="15">
    <source>
        <dbReference type="Pfam" id="PF20805"/>
    </source>
</evidence>
<evidence type="ECO:0000313" key="17">
    <source>
        <dbReference type="EMBL" id="GCC19543.1"/>
    </source>
</evidence>
<organism evidence="17 18">
    <name type="scientific">Chiloscyllium punctatum</name>
    <name type="common">Brownbanded bambooshark</name>
    <name type="synonym">Hemiscyllium punctatum</name>
    <dbReference type="NCBI Taxonomy" id="137246"/>
    <lineage>
        <taxon>Eukaryota</taxon>
        <taxon>Metazoa</taxon>
        <taxon>Chordata</taxon>
        <taxon>Craniata</taxon>
        <taxon>Vertebrata</taxon>
        <taxon>Chondrichthyes</taxon>
        <taxon>Elasmobranchii</taxon>
        <taxon>Galeomorphii</taxon>
        <taxon>Galeoidea</taxon>
        <taxon>Orectolobiformes</taxon>
        <taxon>Hemiscylliidae</taxon>
        <taxon>Chiloscyllium</taxon>
    </lineage>
</organism>
<dbReference type="InterPro" id="IPR032695">
    <property type="entry name" value="Integrin_dom_sf"/>
</dbReference>
<dbReference type="InterPro" id="IPR013519">
    <property type="entry name" value="Int_alpha_beta-p"/>
</dbReference>
<dbReference type="GO" id="GO:0007229">
    <property type="term" value="P:integrin-mediated signaling pathway"/>
    <property type="evidence" value="ECO:0007669"/>
    <property type="project" value="UniProtKB-KW"/>
</dbReference>
<dbReference type="GO" id="GO:0033627">
    <property type="term" value="P:cell adhesion mediated by integrin"/>
    <property type="evidence" value="ECO:0007669"/>
    <property type="project" value="TreeGrafter"/>
</dbReference>
<dbReference type="OrthoDB" id="5317514at2759"/>
<dbReference type="InterPro" id="IPR013517">
    <property type="entry name" value="FG-GAP"/>
</dbReference>
<dbReference type="Pfam" id="PF01839">
    <property type="entry name" value="FG-GAP"/>
    <property type="match status" value="2"/>
</dbReference>
<evidence type="ECO:0000313" key="18">
    <source>
        <dbReference type="Proteomes" id="UP000287033"/>
    </source>
</evidence>
<dbReference type="Gene3D" id="2.130.10.130">
    <property type="entry name" value="Integrin alpha, N-terminal"/>
    <property type="match status" value="1"/>
</dbReference>
<protein>
    <submittedName>
        <fullName evidence="17">Uncharacterized protein</fullName>
    </submittedName>
</protein>
<dbReference type="InterPro" id="IPR013649">
    <property type="entry name" value="Integrin_alpha_Ig-like_1"/>
</dbReference>
<reference evidence="17 18" key="1">
    <citation type="journal article" date="2018" name="Nat. Ecol. Evol.">
        <title>Shark genomes provide insights into elasmobranch evolution and the origin of vertebrates.</title>
        <authorList>
            <person name="Hara Y"/>
            <person name="Yamaguchi K"/>
            <person name="Onimaru K"/>
            <person name="Kadota M"/>
            <person name="Koyanagi M"/>
            <person name="Keeley SD"/>
            <person name="Tatsumi K"/>
            <person name="Tanaka K"/>
            <person name="Motone F"/>
            <person name="Kageyama Y"/>
            <person name="Nozu R"/>
            <person name="Adachi N"/>
            <person name="Nishimura O"/>
            <person name="Nakagawa R"/>
            <person name="Tanegashima C"/>
            <person name="Kiyatake I"/>
            <person name="Matsumoto R"/>
            <person name="Murakumo K"/>
            <person name="Nishida K"/>
            <person name="Terakita A"/>
            <person name="Kuratani S"/>
            <person name="Sato K"/>
            <person name="Hyodo S Kuraku.S."/>
        </authorList>
    </citation>
    <scope>NUCLEOTIDE SEQUENCE [LARGE SCALE GENOMIC DNA]</scope>
</reference>
<comment type="subcellular location">
    <subcellularLocation>
        <location evidence="1 13">Membrane</location>
        <topology evidence="1 13">Single-pass type I membrane protein</topology>
    </subcellularLocation>
</comment>
<dbReference type="Proteomes" id="UP000287033">
    <property type="component" value="Unassembled WGS sequence"/>
</dbReference>
<feature type="domain" description="Integrin alpha third immunoglobulin-like" evidence="16">
    <location>
        <begin position="771"/>
        <end position="941"/>
    </location>
</feature>
<dbReference type="InterPro" id="IPR048285">
    <property type="entry name" value="Integrin_alpha_Ig-like_2"/>
</dbReference>
<keyword evidence="11" id="KW-0325">Glycoprotein</keyword>
<keyword evidence="18" id="KW-1185">Reference proteome</keyword>
<keyword evidence="4" id="KW-0732">Signal</keyword>
<dbReference type="PROSITE" id="PS00242">
    <property type="entry name" value="INTEGRIN_ALPHA"/>
    <property type="match status" value="1"/>
</dbReference>
<dbReference type="PROSITE" id="PS51470">
    <property type="entry name" value="FG_GAP"/>
    <property type="match status" value="4"/>
</dbReference>
<comment type="similarity">
    <text evidence="2 13">Belongs to the integrin alpha chain family.</text>
</comment>
<evidence type="ECO:0000256" key="12">
    <source>
        <dbReference type="PROSITE-ProRule" id="PRU00803"/>
    </source>
</evidence>
<evidence type="ECO:0000256" key="7">
    <source>
        <dbReference type="ARBA" id="ARBA00022989"/>
    </source>
</evidence>
<dbReference type="SUPFAM" id="SSF69179">
    <property type="entry name" value="Integrin domains"/>
    <property type="match status" value="3"/>
</dbReference>
<keyword evidence="7 13" id="KW-1133">Transmembrane helix</keyword>
<keyword evidence="9 13" id="KW-0472">Membrane</keyword>
<keyword evidence="10 13" id="KW-0675">Receptor</keyword>
<dbReference type="GO" id="GO:0005178">
    <property type="term" value="F:integrin binding"/>
    <property type="evidence" value="ECO:0007669"/>
    <property type="project" value="TreeGrafter"/>
</dbReference>
<dbReference type="Gene3D" id="2.60.40.1510">
    <property type="entry name" value="ntegrin, alpha v. Chain A, domain 3"/>
    <property type="match status" value="1"/>
</dbReference>
<dbReference type="PANTHER" id="PTHR23220:SF69">
    <property type="entry name" value="INTEGRIN ALPHA-9"/>
    <property type="match status" value="1"/>
</dbReference>
<dbReference type="Gene3D" id="2.60.40.1460">
    <property type="entry name" value="Integrin domains. Chain A, domain 2"/>
    <property type="match status" value="1"/>
</dbReference>
<evidence type="ECO:0000256" key="13">
    <source>
        <dbReference type="RuleBase" id="RU003762"/>
    </source>
</evidence>
<keyword evidence="3 13" id="KW-0812">Transmembrane</keyword>
<feature type="repeat" description="FG-GAP" evidence="12">
    <location>
        <begin position="412"/>
        <end position="473"/>
    </location>
</feature>
<keyword evidence="8 13" id="KW-0401">Integrin</keyword>
<evidence type="ECO:0000256" key="9">
    <source>
        <dbReference type="ARBA" id="ARBA00023136"/>
    </source>
</evidence>
<keyword evidence="5" id="KW-0677">Repeat</keyword>
<evidence type="ECO:0000256" key="10">
    <source>
        <dbReference type="ARBA" id="ARBA00023170"/>
    </source>
</evidence>
<evidence type="ECO:0000256" key="1">
    <source>
        <dbReference type="ARBA" id="ARBA00004479"/>
    </source>
</evidence>
<feature type="repeat" description="FG-GAP" evidence="12">
    <location>
        <begin position="350"/>
        <end position="407"/>
    </location>
</feature>
<dbReference type="InterPro" id="IPR018184">
    <property type="entry name" value="Integrin_alpha_C_CS"/>
</dbReference>
<comment type="caution">
    <text evidence="17">The sequence shown here is derived from an EMBL/GenBank/DDBJ whole genome shotgun (WGS) entry which is preliminary data.</text>
</comment>
<name>A0A401RN07_CHIPU</name>
<dbReference type="SUPFAM" id="SSF69318">
    <property type="entry name" value="Integrin alpha N-terminal domain"/>
    <property type="match status" value="1"/>
</dbReference>
<dbReference type="OMA" id="MMRKGMA"/>
<evidence type="ECO:0000256" key="11">
    <source>
        <dbReference type="ARBA" id="ARBA00023180"/>
    </source>
</evidence>
<feature type="repeat" description="FG-GAP" evidence="12">
    <location>
        <begin position="32"/>
        <end position="97"/>
    </location>
</feature>
<feature type="domain" description="Integrin alpha second immunoglobulin-like" evidence="15">
    <location>
        <begin position="619"/>
        <end position="750"/>
    </location>
</feature>
<dbReference type="InterPro" id="IPR048286">
    <property type="entry name" value="Integrin_alpha_Ig-like_3"/>
</dbReference>
<dbReference type="Pfam" id="PF20806">
    <property type="entry name" value="Integrin_A_Ig_3"/>
    <property type="match status" value="1"/>
</dbReference>
<evidence type="ECO:0000256" key="5">
    <source>
        <dbReference type="ARBA" id="ARBA00022737"/>
    </source>
</evidence>
<sequence length="1033" mass="115230">MRWGMDGLLAEDMKLLKLCVALICFGLVHSYNIDLDHPVVFRGTSGTFFGYSVLEHFHDNTRWVLVGAPQANSTYSSTVLSPGAVYKCRIHSNPEKRCTELDLGRGNQRGKTCGKTCRENRDNEWMGVSLSRQAGGNGSILACAHRWKNIHYESDHILPHGACYIIPPNLSRKTKELLPCYQEYKKKYGEEHGSCQAGIAGHFSEDLVVMGAPGSYYWTGTVKVYSLKDGKYYHFEDSINGPSHYRYLGYAVTTGHFTQPSSLEIVGGAPQDEGIGKVYIFKIGNGKLTVIFTIPGKELGSYFGSTVCAVDLNSDGYSDLLIGAPMFTEIRDEGQVTVFINRGNAALEEQQLLMGDGMYNAHFGDSIGSLGDIDDDGFPDIAIGAPNENDYHGAVYIYHGDAAGIVSKYSMRISGQTINPILRMFGQSISGGVDMDGNAYPDVTIGAFMSDSVVLLRARPVITLEISILLPDSINITAPQCHDGIQPVNCLNVTTCFRFHGKQVPGEIELIYNLTADALKKQKGLQARVYIYASEPMSQVMEKIELSSRKESCKHYFVIVKREVKDVITPIVFEVTYNLGKHLIAGKSENELPALKPILRWRKGQKLAQQNQTVFERNCLSDDCAADLQLHGKLLLSSIDEHKPYLALGGVKNISVNVTVRNAGDDAYDTNVYFNFTEEVFFIKMWQEEKGTSCELMESDFLICSVGFPFMRSQSKHEFSIIFDTSHLSGEQESLEFTVTTQSGNVERNESLFDNTLILTMPLKHEVDTAITGSISPTSFIYGDSVDASKFIQLEDMSCLFQPFNLTFQVINMGPSSAPELAVQIMIPSRLLTNGADIFLIQDIVVEHNGGNCTYHRNPDPCFIPQDKENIFHTIFAFFTKSGRKVLDCDRPGRPCSIINCQLTSIAKEETRNIYVHLLLNTEILKRDSASVIQFVTRAKGMVMSDLRMVEVAGGLSEDATVVFEALHNLEPRGYVVGWIIAISLFVGILIFLLLAVLLWKMGFFRRRYKEIIEAEKNRKDSEESWDWVQKDQ</sequence>
<dbReference type="GO" id="GO:0009897">
    <property type="term" value="C:external side of plasma membrane"/>
    <property type="evidence" value="ECO:0007669"/>
    <property type="project" value="TreeGrafter"/>
</dbReference>
<keyword evidence="6 13" id="KW-0130">Cell adhesion</keyword>
<dbReference type="GO" id="GO:0008305">
    <property type="term" value="C:integrin complex"/>
    <property type="evidence" value="ECO:0007669"/>
    <property type="project" value="InterPro"/>
</dbReference>
<evidence type="ECO:0000259" key="16">
    <source>
        <dbReference type="Pfam" id="PF20806"/>
    </source>
</evidence>
<accession>A0A401RN07</accession>
<feature type="transmembrane region" description="Helical" evidence="13">
    <location>
        <begin position="976"/>
        <end position="1000"/>
    </location>
</feature>
<proteinExistence type="inferred from homology"/>
<evidence type="ECO:0000256" key="8">
    <source>
        <dbReference type="ARBA" id="ARBA00023037"/>
    </source>
</evidence>
<dbReference type="PANTHER" id="PTHR23220">
    <property type="entry name" value="INTEGRIN ALPHA"/>
    <property type="match status" value="1"/>
</dbReference>
<feature type="domain" description="Integrin alpha first immunoglubulin-like" evidence="14">
    <location>
        <begin position="458"/>
        <end position="617"/>
    </location>
</feature>
<dbReference type="InterPro" id="IPR000413">
    <property type="entry name" value="Integrin_alpha"/>
</dbReference>